<dbReference type="InterPro" id="IPR000305">
    <property type="entry name" value="GIY-YIG_endonuc"/>
</dbReference>
<protein>
    <submittedName>
        <fullName evidence="3">Putative endonuclease</fullName>
    </submittedName>
</protein>
<dbReference type="Proteomes" id="UP000007394">
    <property type="component" value="Chromosome"/>
</dbReference>
<dbReference type="GO" id="GO:0004519">
    <property type="term" value="F:endonuclease activity"/>
    <property type="evidence" value="ECO:0007669"/>
    <property type="project" value="UniProtKB-KW"/>
</dbReference>
<dbReference type="CDD" id="cd10449">
    <property type="entry name" value="GIY-YIG_SLX1_like"/>
    <property type="match status" value="1"/>
</dbReference>
<accession>I0AMU4</accession>
<dbReference type="AlphaFoldDB" id="I0AMU4"/>
<dbReference type="InterPro" id="IPR050190">
    <property type="entry name" value="UPF0213_domain"/>
</dbReference>
<sequence length="85" mass="10490">MYVVYVLYSLIYDKIYIGQTENIERRMLEHNNGLLSVYSKRYKPWELLYTEEYPTRAEAMKREKQLKSQKGREFIWKLIKEKYGK</sequence>
<dbReference type="Gene3D" id="3.40.1440.10">
    <property type="entry name" value="GIY-YIG endonuclease"/>
    <property type="match status" value="1"/>
</dbReference>
<proteinExistence type="inferred from homology"/>
<keyword evidence="3" id="KW-0378">Hydrolase</keyword>
<dbReference type="HOGENOM" id="CLU_135650_6_3_10"/>
<dbReference type="InterPro" id="IPR035901">
    <property type="entry name" value="GIY-YIG_endonuc_sf"/>
</dbReference>
<evidence type="ECO:0000256" key="1">
    <source>
        <dbReference type="ARBA" id="ARBA00007435"/>
    </source>
</evidence>
<dbReference type="EMBL" id="CP003418">
    <property type="protein sequence ID" value="AFH50301.1"/>
    <property type="molecule type" value="Genomic_DNA"/>
</dbReference>
<gene>
    <name evidence="3" type="ordered locus">IALB_2598</name>
</gene>
<dbReference type="PROSITE" id="PS50164">
    <property type="entry name" value="GIY_YIG"/>
    <property type="match status" value="1"/>
</dbReference>
<dbReference type="PANTHER" id="PTHR34477:SF5">
    <property type="entry name" value="BSL5627 PROTEIN"/>
    <property type="match status" value="1"/>
</dbReference>
<name>I0AMU4_IGNAJ</name>
<keyword evidence="4" id="KW-1185">Reference proteome</keyword>
<dbReference type="eggNOG" id="COG2827">
    <property type="taxonomic scope" value="Bacteria"/>
</dbReference>
<feature type="domain" description="GIY-YIG" evidence="2">
    <location>
        <begin position="1"/>
        <end position="76"/>
    </location>
</feature>
<evidence type="ECO:0000313" key="3">
    <source>
        <dbReference type="EMBL" id="AFH50301.1"/>
    </source>
</evidence>
<reference evidence="3 4" key="1">
    <citation type="journal article" date="2012" name="Front. Microbiol.">
        <title>Complete genome of Ignavibacterium album, a metabolically versatile, flagellated, facultative anaerobe from the phylum Chlorobi.</title>
        <authorList>
            <person name="Liu Z."/>
            <person name="Frigaard N.-U."/>
            <person name="Vogl K."/>
            <person name="Iino T."/>
            <person name="Ohkuma M."/>
            <person name="Overmann J."/>
            <person name="Bryant D.A."/>
        </authorList>
    </citation>
    <scope>NUCLEOTIDE SEQUENCE [LARGE SCALE GENOMIC DNA]</scope>
    <source>
        <strain evidence="4">DSM 19864 / JCM 16511 / NBRC 101810 / Mat9-16</strain>
    </source>
</reference>
<evidence type="ECO:0000259" key="2">
    <source>
        <dbReference type="PROSITE" id="PS50164"/>
    </source>
</evidence>
<evidence type="ECO:0000313" key="4">
    <source>
        <dbReference type="Proteomes" id="UP000007394"/>
    </source>
</evidence>
<keyword evidence="3" id="KW-0540">Nuclease</keyword>
<dbReference type="PATRIC" id="fig|945713.3.peg.2613"/>
<dbReference type="SUPFAM" id="SSF82771">
    <property type="entry name" value="GIY-YIG endonuclease"/>
    <property type="match status" value="1"/>
</dbReference>
<dbReference type="OrthoDB" id="677560at2"/>
<dbReference type="KEGG" id="ial:IALB_2598"/>
<keyword evidence="3" id="KW-0255">Endonuclease</keyword>
<comment type="similarity">
    <text evidence="1">Belongs to the UPF0213 family.</text>
</comment>
<dbReference type="Pfam" id="PF01541">
    <property type="entry name" value="GIY-YIG"/>
    <property type="match status" value="1"/>
</dbReference>
<organism evidence="3 4">
    <name type="scientific">Ignavibacterium album (strain DSM 19864 / JCM 16511 / NBRC 101810 / Mat9-16)</name>
    <dbReference type="NCBI Taxonomy" id="945713"/>
    <lineage>
        <taxon>Bacteria</taxon>
        <taxon>Pseudomonadati</taxon>
        <taxon>Ignavibacteriota</taxon>
        <taxon>Ignavibacteria</taxon>
        <taxon>Ignavibacteriales</taxon>
        <taxon>Ignavibacteriaceae</taxon>
        <taxon>Ignavibacterium</taxon>
    </lineage>
</organism>
<dbReference type="RefSeq" id="WP_014561442.1">
    <property type="nucleotide sequence ID" value="NC_017464.1"/>
</dbReference>
<dbReference type="PANTHER" id="PTHR34477">
    <property type="entry name" value="UPF0213 PROTEIN YHBQ"/>
    <property type="match status" value="1"/>
</dbReference>